<evidence type="ECO:0000313" key="5">
    <source>
        <dbReference type="EMBL" id="CAL8069637.1"/>
    </source>
</evidence>
<proteinExistence type="predicted"/>
<comment type="caution">
    <text evidence="5">The sequence shown here is derived from an EMBL/GenBank/DDBJ whole genome shotgun (WGS) entry which is preliminary data.</text>
</comment>
<dbReference type="PANTHER" id="PTHR45880:SF1">
    <property type="entry name" value="RNA-BINDING MOTIF PROTEIN, X-LINKED 2"/>
    <property type="match status" value="1"/>
</dbReference>
<dbReference type="EMBL" id="CAXLJM020000004">
    <property type="protein sequence ID" value="CAL8069637.1"/>
    <property type="molecule type" value="Genomic_DNA"/>
</dbReference>
<evidence type="ECO:0000256" key="2">
    <source>
        <dbReference type="PROSITE-ProRule" id="PRU00176"/>
    </source>
</evidence>
<dbReference type="InterPro" id="IPR045844">
    <property type="entry name" value="RRM_Ist3-like"/>
</dbReference>
<dbReference type="SMART" id="SM00360">
    <property type="entry name" value="RRM"/>
    <property type="match status" value="1"/>
</dbReference>
<dbReference type="PROSITE" id="PS50102">
    <property type="entry name" value="RRM"/>
    <property type="match status" value="1"/>
</dbReference>
<feature type="compositionally biased region" description="Basic residues" evidence="3">
    <location>
        <begin position="185"/>
        <end position="220"/>
    </location>
</feature>
<evidence type="ECO:0000256" key="3">
    <source>
        <dbReference type="SAM" id="MobiDB-lite"/>
    </source>
</evidence>
<keyword evidence="1 2" id="KW-0694">RNA-binding</keyword>
<feature type="domain" description="RRM" evidence="4">
    <location>
        <begin position="35"/>
        <end position="113"/>
    </location>
</feature>
<dbReference type="PANTHER" id="PTHR45880">
    <property type="entry name" value="RNA-BINDING MOTIF PROTEIN, X-LINKED 2"/>
    <property type="match status" value="1"/>
</dbReference>
<accession>A0ABP1PQV9</accession>
<gene>
    <name evidence="5" type="ORF">ODALV1_LOCUS874</name>
</gene>
<protein>
    <recommendedName>
        <fullName evidence="4">RRM domain-containing protein</fullName>
    </recommendedName>
</protein>
<dbReference type="SUPFAM" id="SSF54928">
    <property type="entry name" value="RNA-binding domain, RBD"/>
    <property type="match status" value="1"/>
</dbReference>
<dbReference type="InterPro" id="IPR035979">
    <property type="entry name" value="RBD_domain_sf"/>
</dbReference>
<evidence type="ECO:0000256" key="1">
    <source>
        <dbReference type="ARBA" id="ARBA00022884"/>
    </source>
</evidence>
<feature type="compositionally biased region" description="Low complexity" evidence="3">
    <location>
        <begin position="224"/>
        <end position="236"/>
    </location>
</feature>
<feature type="region of interest" description="Disordered" evidence="3">
    <location>
        <begin position="141"/>
        <end position="236"/>
    </location>
</feature>
<sequence>MNPLTNVRNVTKLSERELKYGDGKTSWHDEYKDSAWIFIGGLPFDLTEGDIIAVFSQYGEIVNLNLIRAKDTGKSRGFGFLCYENQKSTILAVDNFNAIKILGRTVRVDHVKEYKVPKDNEKVDDLTRELWKEGCAPTSKFGGDPLAKDNDILPSDEDDNVQPPPLALPSSTTKSTSKEKDKTRGEKRKHSKEHKKSKKAKKSEKKKKKKSKHHHKKRSKKDSSSSGSDSSSSGSD</sequence>
<dbReference type="CDD" id="cd12411">
    <property type="entry name" value="RRM_ist3_like"/>
    <property type="match status" value="1"/>
</dbReference>
<dbReference type="InterPro" id="IPR000504">
    <property type="entry name" value="RRM_dom"/>
</dbReference>
<name>A0ABP1PQV9_9HEXA</name>
<dbReference type="Gene3D" id="3.30.70.330">
    <property type="match status" value="1"/>
</dbReference>
<dbReference type="InterPro" id="IPR051847">
    <property type="entry name" value="RNA_proc/Spliceosome_comp"/>
</dbReference>
<evidence type="ECO:0000313" key="6">
    <source>
        <dbReference type="Proteomes" id="UP001642540"/>
    </source>
</evidence>
<dbReference type="Proteomes" id="UP001642540">
    <property type="component" value="Unassembled WGS sequence"/>
</dbReference>
<keyword evidence="6" id="KW-1185">Reference proteome</keyword>
<evidence type="ECO:0000259" key="4">
    <source>
        <dbReference type="PROSITE" id="PS50102"/>
    </source>
</evidence>
<reference evidence="5 6" key="1">
    <citation type="submission" date="2024-08" db="EMBL/GenBank/DDBJ databases">
        <authorList>
            <person name="Cucini C."/>
            <person name="Frati F."/>
        </authorList>
    </citation>
    <scope>NUCLEOTIDE SEQUENCE [LARGE SCALE GENOMIC DNA]</scope>
</reference>
<dbReference type="Pfam" id="PF00076">
    <property type="entry name" value="RRM_1"/>
    <property type="match status" value="1"/>
</dbReference>
<organism evidence="5 6">
    <name type="scientific">Orchesella dallaii</name>
    <dbReference type="NCBI Taxonomy" id="48710"/>
    <lineage>
        <taxon>Eukaryota</taxon>
        <taxon>Metazoa</taxon>
        <taxon>Ecdysozoa</taxon>
        <taxon>Arthropoda</taxon>
        <taxon>Hexapoda</taxon>
        <taxon>Collembola</taxon>
        <taxon>Entomobryomorpha</taxon>
        <taxon>Entomobryoidea</taxon>
        <taxon>Orchesellidae</taxon>
        <taxon>Orchesellinae</taxon>
        <taxon>Orchesella</taxon>
    </lineage>
</organism>
<dbReference type="InterPro" id="IPR012677">
    <property type="entry name" value="Nucleotide-bd_a/b_plait_sf"/>
</dbReference>